<dbReference type="SUPFAM" id="SSF51735">
    <property type="entry name" value="NAD(P)-binding Rossmann-fold domains"/>
    <property type="match status" value="1"/>
</dbReference>
<dbReference type="EMBL" id="CP124536">
    <property type="protein sequence ID" value="WGV18177.1"/>
    <property type="molecule type" value="Genomic_DNA"/>
</dbReference>
<comment type="similarity">
    <text evidence="1 4">Belongs to the pyrroline-5-carboxylate reductase family.</text>
</comment>
<dbReference type="Pfam" id="PF03807">
    <property type="entry name" value="F420_oxidored"/>
    <property type="match status" value="1"/>
</dbReference>
<evidence type="ECO:0000313" key="7">
    <source>
        <dbReference type="EMBL" id="WGV18177.1"/>
    </source>
</evidence>
<dbReference type="PROSITE" id="PS00521">
    <property type="entry name" value="P5CR"/>
    <property type="match status" value="1"/>
</dbReference>
<organism evidence="7 8">
    <name type="scientific">Fuscovulum ytuae</name>
    <dbReference type="NCBI Taxonomy" id="3042299"/>
    <lineage>
        <taxon>Bacteria</taxon>
        <taxon>Pseudomonadati</taxon>
        <taxon>Pseudomonadota</taxon>
        <taxon>Alphaproteobacteria</taxon>
        <taxon>Rhodobacterales</taxon>
        <taxon>Paracoccaceae</taxon>
        <taxon>Fuscovulum</taxon>
    </lineage>
</organism>
<dbReference type="EC" id="1.5.1.2" evidence="4"/>
<keyword evidence="2 4" id="KW-0521">NADP</keyword>
<evidence type="ECO:0000313" key="8">
    <source>
        <dbReference type="Proteomes" id="UP001230978"/>
    </source>
</evidence>
<protein>
    <recommendedName>
        <fullName evidence="4">Pyrroline-5-carboxylate reductase</fullName>
        <shortName evidence="4">P5C reductase</shortName>
        <shortName evidence="4">P5CR</shortName>
        <ecNumber evidence="4">1.5.1.2</ecNumber>
    </recommendedName>
    <alternativeName>
        <fullName evidence="4">PCA reductase</fullName>
    </alternativeName>
</protein>
<keyword evidence="4" id="KW-0963">Cytoplasm</keyword>
<dbReference type="PANTHER" id="PTHR11645:SF0">
    <property type="entry name" value="PYRROLINE-5-CARBOXYLATE REDUCTASE 3"/>
    <property type="match status" value="1"/>
</dbReference>
<comment type="catalytic activity">
    <reaction evidence="4">
        <text>L-proline + NAD(+) = (S)-1-pyrroline-5-carboxylate + NADH + 2 H(+)</text>
        <dbReference type="Rhea" id="RHEA:14105"/>
        <dbReference type="ChEBI" id="CHEBI:15378"/>
        <dbReference type="ChEBI" id="CHEBI:17388"/>
        <dbReference type="ChEBI" id="CHEBI:57540"/>
        <dbReference type="ChEBI" id="CHEBI:57945"/>
        <dbReference type="ChEBI" id="CHEBI:60039"/>
        <dbReference type="EC" id="1.5.1.2"/>
    </reaction>
</comment>
<keyword evidence="4" id="KW-0028">Amino-acid biosynthesis</keyword>
<feature type="domain" description="Pyrroline-5-carboxylate reductase catalytic N-terminal" evidence="5">
    <location>
        <begin position="8"/>
        <end position="100"/>
    </location>
</feature>
<geneLocation type="plasmid" evidence="7 8">
    <name>unnamed1</name>
</geneLocation>
<gene>
    <name evidence="4" type="primary">proC</name>
    <name evidence="7" type="ORF">QF092_18950</name>
</gene>
<comment type="function">
    <text evidence="4">Catalyzes the reduction of 1-pyrroline-5-carboxylate (PCA) to L-proline.</text>
</comment>
<comment type="subcellular location">
    <subcellularLocation>
        <location evidence="4">Cytoplasm</location>
    </subcellularLocation>
</comment>
<keyword evidence="7" id="KW-0614">Plasmid</keyword>
<name>A0ABY8QD29_9RHOB</name>
<evidence type="ECO:0000256" key="4">
    <source>
        <dbReference type="HAMAP-Rule" id="MF_01925"/>
    </source>
</evidence>
<dbReference type="InterPro" id="IPR000304">
    <property type="entry name" value="Pyrroline-COOH_reductase"/>
</dbReference>
<evidence type="ECO:0000256" key="3">
    <source>
        <dbReference type="ARBA" id="ARBA00023002"/>
    </source>
</evidence>
<feature type="domain" description="Pyrroline-5-carboxylate reductase dimerisation" evidence="6">
    <location>
        <begin position="168"/>
        <end position="268"/>
    </location>
</feature>
<keyword evidence="4" id="KW-0641">Proline biosynthesis</keyword>
<dbReference type="Pfam" id="PF14748">
    <property type="entry name" value="P5CR_dimer"/>
    <property type="match status" value="1"/>
</dbReference>
<dbReference type="InterPro" id="IPR028939">
    <property type="entry name" value="P5C_Rdtase_cat_N"/>
</dbReference>
<dbReference type="Proteomes" id="UP001230978">
    <property type="component" value="Plasmid unnamed1"/>
</dbReference>
<dbReference type="InterPro" id="IPR008927">
    <property type="entry name" value="6-PGluconate_DH-like_C_sf"/>
</dbReference>
<dbReference type="PANTHER" id="PTHR11645">
    <property type="entry name" value="PYRROLINE-5-CARBOXYLATE REDUCTASE"/>
    <property type="match status" value="1"/>
</dbReference>
<evidence type="ECO:0000256" key="2">
    <source>
        <dbReference type="ARBA" id="ARBA00022857"/>
    </source>
</evidence>
<dbReference type="InterPro" id="IPR036291">
    <property type="entry name" value="NAD(P)-bd_dom_sf"/>
</dbReference>
<keyword evidence="8" id="KW-1185">Reference proteome</keyword>
<evidence type="ECO:0000256" key="1">
    <source>
        <dbReference type="ARBA" id="ARBA00005525"/>
    </source>
</evidence>
<comment type="pathway">
    <text evidence="4">Amino-acid biosynthesis; L-proline biosynthesis; L-proline from L-glutamate 5-semialdehyde: step 1/1.</text>
</comment>
<evidence type="ECO:0000259" key="6">
    <source>
        <dbReference type="Pfam" id="PF14748"/>
    </source>
</evidence>
<accession>A0ABY8QD29</accession>
<proteinExistence type="inferred from homology"/>
<evidence type="ECO:0000259" key="5">
    <source>
        <dbReference type="Pfam" id="PF03807"/>
    </source>
</evidence>
<keyword evidence="3 4" id="KW-0560">Oxidoreductase</keyword>
<dbReference type="HAMAP" id="MF_01925">
    <property type="entry name" value="P5C_reductase"/>
    <property type="match status" value="1"/>
</dbReference>
<dbReference type="GO" id="GO:0004735">
    <property type="term" value="F:pyrroline-5-carboxylate reductase activity"/>
    <property type="evidence" value="ECO:0007669"/>
    <property type="project" value="UniProtKB-EC"/>
</dbReference>
<reference evidence="7 8" key="1">
    <citation type="submission" date="2023-04" db="EMBL/GenBank/DDBJ databases">
        <title>YMD61, complete Genome.</title>
        <authorList>
            <person name="Zhang J."/>
        </authorList>
    </citation>
    <scope>NUCLEOTIDE SEQUENCE [LARGE SCALE GENOMIC DNA]</scope>
    <source>
        <strain evidence="7 8">YMD61</strain>
        <plasmid evidence="7 8">unnamed1</plasmid>
    </source>
</reference>
<dbReference type="PIRSF" id="PIRSF000193">
    <property type="entry name" value="Pyrrol-5-carb_rd"/>
    <property type="match status" value="1"/>
</dbReference>
<dbReference type="InterPro" id="IPR053790">
    <property type="entry name" value="P5CR-like_CS"/>
</dbReference>
<dbReference type="RefSeq" id="WP_281470151.1">
    <property type="nucleotide sequence ID" value="NZ_CP124536.1"/>
</dbReference>
<dbReference type="Gene3D" id="1.10.3730.10">
    <property type="entry name" value="ProC C-terminal domain-like"/>
    <property type="match status" value="1"/>
</dbReference>
<comment type="catalytic activity">
    <reaction evidence="4">
        <text>L-proline + NADP(+) = (S)-1-pyrroline-5-carboxylate + NADPH + 2 H(+)</text>
        <dbReference type="Rhea" id="RHEA:14109"/>
        <dbReference type="ChEBI" id="CHEBI:15378"/>
        <dbReference type="ChEBI" id="CHEBI:17388"/>
        <dbReference type="ChEBI" id="CHEBI:57783"/>
        <dbReference type="ChEBI" id="CHEBI:58349"/>
        <dbReference type="ChEBI" id="CHEBI:60039"/>
        <dbReference type="EC" id="1.5.1.2"/>
    </reaction>
</comment>
<dbReference type="InterPro" id="IPR029036">
    <property type="entry name" value="P5CR_dimer"/>
</dbReference>
<dbReference type="Gene3D" id="3.40.50.720">
    <property type="entry name" value="NAD(P)-binding Rossmann-like Domain"/>
    <property type="match status" value="1"/>
</dbReference>
<dbReference type="SUPFAM" id="SSF48179">
    <property type="entry name" value="6-phosphogluconate dehydrogenase C-terminal domain-like"/>
    <property type="match status" value="1"/>
</dbReference>
<sequence>MATTPTLLFIGCGNMGAAIAAGALDQMPGVRVVALDPDTERARSLLPPGAAVELHAEPSGLAGLRPDLVILGVKPQTLPELSAEVLALLRAAPVVSIMAGIGLERLSAALAPSAVVRVMPNLPSMIGEGMSLGCTTVALADSVRSMVEALFNAIGRFDWVADEVMFEKANPVFACGPGFVFAFAEQMILAAVAQGLPRDLAERLVHQTMLGSARMLSEDPRGAAGLKRAVSSPGGTTLAGLSVLEAEAGLPKILPGTLAAAHGRALELARMAG</sequence>